<dbReference type="EMBL" id="BAAALG010000002">
    <property type="protein sequence ID" value="GAA1094381.1"/>
    <property type="molecule type" value="Genomic_DNA"/>
</dbReference>
<dbReference type="PROSITE" id="PS51186">
    <property type="entry name" value="GNAT"/>
    <property type="match status" value="1"/>
</dbReference>
<dbReference type="Gene3D" id="3.40.630.30">
    <property type="match status" value="1"/>
</dbReference>
<name>A0ABN1TMJ9_9ACTN</name>
<proteinExistence type="predicted"/>
<gene>
    <name evidence="2" type="ORF">GCM10009668_07700</name>
</gene>
<dbReference type="SUPFAM" id="SSF55729">
    <property type="entry name" value="Acyl-CoA N-acyltransferases (Nat)"/>
    <property type="match status" value="1"/>
</dbReference>
<evidence type="ECO:0000313" key="3">
    <source>
        <dbReference type="Proteomes" id="UP001501581"/>
    </source>
</evidence>
<organism evidence="2 3">
    <name type="scientific">Nocardioides dubius</name>
    <dbReference type="NCBI Taxonomy" id="317019"/>
    <lineage>
        <taxon>Bacteria</taxon>
        <taxon>Bacillati</taxon>
        <taxon>Actinomycetota</taxon>
        <taxon>Actinomycetes</taxon>
        <taxon>Propionibacteriales</taxon>
        <taxon>Nocardioidaceae</taxon>
        <taxon>Nocardioides</taxon>
    </lineage>
</organism>
<evidence type="ECO:0000313" key="2">
    <source>
        <dbReference type="EMBL" id="GAA1094381.1"/>
    </source>
</evidence>
<dbReference type="Proteomes" id="UP001501581">
    <property type="component" value="Unassembled WGS sequence"/>
</dbReference>
<dbReference type="InterPro" id="IPR016181">
    <property type="entry name" value="Acyl_CoA_acyltransferase"/>
</dbReference>
<dbReference type="RefSeq" id="WP_343991544.1">
    <property type="nucleotide sequence ID" value="NZ_BAAALG010000002.1"/>
</dbReference>
<feature type="domain" description="N-acetyltransferase" evidence="1">
    <location>
        <begin position="9"/>
        <end position="164"/>
    </location>
</feature>
<accession>A0ABN1TMJ9</accession>
<evidence type="ECO:0000259" key="1">
    <source>
        <dbReference type="PROSITE" id="PS51186"/>
    </source>
</evidence>
<dbReference type="Pfam" id="PF00583">
    <property type="entry name" value="Acetyltransf_1"/>
    <property type="match status" value="1"/>
</dbReference>
<sequence>MSKQSTPPVEIRSERPADVGAIAAVTGAAFAGAEHSAPPVRPGGPPGEVDLIGWLRADEGWIPELSLVAVLEDEVVGHVVCSRGLVDDAPALGLGPVSVRPDLQGRGIGDALIREVLARATEDGETLVALVGEPAYYRRFGFATAAELGVEAPDPAYGDYFQALALGTEPHPQGRFRYAAPFDRF</sequence>
<keyword evidence="3" id="KW-1185">Reference proteome</keyword>
<protein>
    <submittedName>
        <fullName evidence="2">N-acetyltransferase</fullName>
    </submittedName>
</protein>
<comment type="caution">
    <text evidence="2">The sequence shown here is derived from an EMBL/GenBank/DDBJ whole genome shotgun (WGS) entry which is preliminary data.</text>
</comment>
<reference evidence="2 3" key="1">
    <citation type="journal article" date="2019" name="Int. J. Syst. Evol. Microbiol.">
        <title>The Global Catalogue of Microorganisms (GCM) 10K type strain sequencing project: providing services to taxonomists for standard genome sequencing and annotation.</title>
        <authorList>
            <consortium name="The Broad Institute Genomics Platform"/>
            <consortium name="The Broad Institute Genome Sequencing Center for Infectious Disease"/>
            <person name="Wu L."/>
            <person name="Ma J."/>
        </authorList>
    </citation>
    <scope>NUCLEOTIDE SEQUENCE [LARGE SCALE GENOMIC DNA]</scope>
    <source>
        <strain evidence="2 3">JCM 13008</strain>
    </source>
</reference>
<dbReference type="CDD" id="cd04301">
    <property type="entry name" value="NAT_SF"/>
    <property type="match status" value="1"/>
</dbReference>
<dbReference type="InterPro" id="IPR000182">
    <property type="entry name" value="GNAT_dom"/>
</dbReference>